<dbReference type="Gene3D" id="3.30.1330.10">
    <property type="entry name" value="PurM-like, N-terminal domain"/>
    <property type="match status" value="1"/>
</dbReference>
<comment type="catalytic activity">
    <reaction evidence="11 12">
        <text>2-formamido-N(1)-(5-O-phospho-beta-D-ribosyl)acetamidine + ATP = 5-amino-1-(5-phospho-beta-D-ribosyl)imidazole + ADP + phosphate + H(+)</text>
        <dbReference type="Rhea" id="RHEA:23032"/>
        <dbReference type="ChEBI" id="CHEBI:15378"/>
        <dbReference type="ChEBI" id="CHEBI:30616"/>
        <dbReference type="ChEBI" id="CHEBI:43474"/>
        <dbReference type="ChEBI" id="CHEBI:137981"/>
        <dbReference type="ChEBI" id="CHEBI:147287"/>
        <dbReference type="ChEBI" id="CHEBI:456216"/>
        <dbReference type="EC" id="6.3.3.1"/>
    </reaction>
</comment>
<evidence type="ECO:0000313" key="16">
    <source>
        <dbReference type="Proteomes" id="UP000727857"/>
    </source>
</evidence>
<keyword evidence="6 12" id="KW-0547">Nucleotide-binding</keyword>
<evidence type="ECO:0000256" key="5">
    <source>
        <dbReference type="ARBA" id="ARBA00022598"/>
    </source>
</evidence>
<evidence type="ECO:0000256" key="3">
    <source>
        <dbReference type="ARBA" id="ARBA00013047"/>
    </source>
</evidence>
<evidence type="ECO:0000256" key="2">
    <source>
        <dbReference type="ARBA" id="ARBA00010280"/>
    </source>
</evidence>
<dbReference type="SUPFAM" id="SSF55326">
    <property type="entry name" value="PurM N-terminal domain-like"/>
    <property type="match status" value="1"/>
</dbReference>
<dbReference type="GO" id="GO:0006189">
    <property type="term" value="P:'de novo' IMP biosynthetic process"/>
    <property type="evidence" value="ECO:0007669"/>
    <property type="project" value="UniProtKB-UniRule"/>
</dbReference>
<dbReference type="Gene3D" id="3.90.650.10">
    <property type="entry name" value="PurM-like C-terminal domain"/>
    <property type="match status" value="1"/>
</dbReference>
<dbReference type="GO" id="GO:0004637">
    <property type="term" value="F:phosphoribosylamine-glycine ligase activity"/>
    <property type="evidence" value="ECO:0007669"/>
    <property type="project" value="TreeGrafter"/>
</dbReference>
<dbReference type="FunFam" id="3.90.650.10:FF:000001">
    <property type="entry name" value="Phosphoribosylformylglycinamidine cyclo-ligase"/>
    <property type="match status" value="1"/>
</dbReference>
<dbReference type="InterPro" id="IPR016188">
    <property type="entry name" value="PurM-like_N"/>
</dbReference>
<keyword evidence="5 12" id="KW-0436">Ligase</keyword>
<gene>
    <name evidence="12" type="primary">purM</name>
    <name evidence="15" type="ORF">IAB16_02745</name>
</gene>
<evidence type="ECO:0000256" key="10">
    <source>
        <dbReference type="ARBA" id="ARBA00033093"/>
    </source>
</evidence>
<dbReference type="InterPro" id="IPR010918">
    <property type="entry name" value="PurM-like_C_dom"/>
</dbReference>
<dbReference type="GO" id="GO:0046084">
    <property type="term" value="P:adenine biosynthetic process"/>
    <property type="evidence" value="ECO:0007669"/>
    <property type="project" value="TreeGrafter"/>
</dbReference>
<comment type="pathway">
    <text evidence="1 12">Purine metabolism; IMP biosynthesis via de novo pathway; 5-amino-1-(5-phospho-D-ribosyl)imidazole from N(2)-formyl-N(1)-(5-phospho-D-ribosyl)glycinamide: step 2/2.</text>
</comment>
<dbReference type="GO" id="GO:0005829">
    <property type="term" value="C:cytosol"/>
    <property type="evidence" value="ECO:0007669"/>
    <property type="project" value="TreeGrafter"/>
</dbReference>
<dbReference type="Proteomes" id="UP000727857">
    <property type="component" value="Unassembled WGS sequence"/>
</dbReference>
<evidence type="ECO:0000256" key="9">
    <source>
        <dbReference type="ARBA" id="ARBA00032931"/>
    </source>
</evidence>
<sequence>MAIDYKEAGVDVEAGYSAVKMMKEYVKSTYDARVVGDLGSFGGFYALDDSPTGDVLVAGTDGVGTKLKYAFVLGKHDTIGIDAVAMCVNDIVCQGARPLIFLDYIALSKLVPEKVAEIVKGVATGCREAGCALIGGETAEMPGFYAEDEYDIAGFSCGTAKRDKIINGANIREGDVLIGLASSGIHSNGYSLVRKLFPPVKEELMRYDERLGSTYADALLTPTRIYVKTILALIARYEVKGIAHITGGGFIENIPRIIPAGLGVRIVKDSYKLPAIFEMLRERSGIEDRKMYNTFNMGIGMVVCVSPKLAKEVTEYLNAQGEKAYVIGSVVKGEGVELV</sequence>
<evidence type="ECO:0000259" key="13">
    <source>
        <dbReference type="Pfam" id="PF00586"/>
    </source>
</evidence>
<evidence type="ECO:0000256" key="7">
    <source>
        <dbReference type="ARBA" id="ARBA00022840"/>
    </source>
</evidence>
<evidence type="ECO:0000259" key="14">
    <source>
        <dbReference type="Pfam" id="PF02769"/>
    </source>
</evidence>
<organism evidence="15 16">
    <name type="scientific">Candidatus Stercoripulliclostridium pullicola</name>
    <dbReference type="NCBI Taxonomy" id="2840953"/>
    <lineage>
        <taxon>Bacteria</taxon>
        <taxon>Bacillati</taxon>
        <taxon>Bacillota</taxon>
        <taxon>Clostridia</taxon>
        <taxon>Eubacteriales</taxon>
        <taxon>Candidatus Stercoripulliclostridium</taxon>
    </lineage>
</organism>
<evidence type="ECO:0000256" key="1">
    <source>
        <dbReference type="ARBA" id="ARBA00004686"/>
    </source>
</evidence>
<dbReference type="GO" id="GO:0004641">
    <property type="term" value="F:phosphoribosylformylglycinamidine cyclo-ligase activity"/>
    <property type="evidence" value="ECO:0007669"/>
    <property type="project" value="UniProtKB-UniRule"/>
</dbReference>
<dbReference type="InterPro" id="IPR036921">
    <property type="entry name" value="PurM-like_N_sf"/>
</dbReference>
<reference evidence="15" key="1">
    <citation type="submission" date="2020-10" db="EMBL/GenBank/DDBJ databases">
        <authorList>
            <person name="Gilroy R."/>
        </authorList>
    </citation>
    <scope>NUCLEOTIDE SEQUENCE</scope>
    <source>
        <strain evidence="15">517</strain>
    </source>
</reference>
<name>A0A940ICZ6_9FIRM</name>
<comment type="similarity">
    <text evidence="2 12">Belongs to the AIR synthase family.</text>
</comment>
<evidence type="ECO:0000256" key="8">
    <source>
        <dbReference type="ARBA" id="ARBA00031908"/>
    </source>
</evidence>
<dbReference type="Pfam" id="PF00586">
    <property type="entry name" value="AIRS"/>
    <property type="match status" value="1"/>
</dbReference>
<evidence type="ECO:0000313" key="15">
    <source>
        <dbReference type="EMBL" id="MBO8423925.1"/>
    </source>
</evidence>
<dbReference type="Pfam" id="PF02769">
    <property type="entry name" value="AIRS_C"/>
    <property type="match status" value="1"/>
</dbReference>
<dbReference type="CDD" id="cd02196">
    <property type="entry name" value="PurM"/>
    <property type="match status" value="1"/>
</dbReference>
<dbReference type="EMBL" id="JADINF010000066">
    <property type="protein sequence ID" value="MBO8423925.1"/>
    <property type="molecule type" value="Genomic_DNA"/>
</dbReference>
<keyword evidence="12" id="KW-0658">Purine biosynthesis</keyword>
<evidence type="ECO:0000256" key="12">
    <source>
        <dbReference type="HAMAP-Rule" id="MF_00741"/>
    </source>
</evidence>
<feature type="domain" description="PurM-like N-terminal" evidence="13">
    <location>
        <begin position="51"/>
        <end position="159"/>
    </location>
</feature>
<dbReference type="AlphaFoldDB" id="A0A940ICZ6"/>
<dbReference type="InterPro" id="IPR036676">
    <property type="entry name" value="PurM-like_C_sf"/>
</dbReference>
<dbReference type="GO" id="GO:0005524">
    <property type="term" value="F:ATP binding"/>
    <property type="evidence" value="ECO:0007669"/>
    <property type="project" value="UniProtKB-KW"/>
</dbReference>
<comment type="subcellular location">
    <subcellularLocation>
        <location evidence="12">Cytoplasm</location>
    </subcellularLocation>
</comment>
<dbReference type="PANTHER" id="PTHR10520">
    <property type="entry name" value="TRIFUNCTIONAL PURINE BIOSYNTHETIC PROTEIN ADENOSINE-3-RELATED"/>
    <property type="match status" value="1"/>
</dbReference>
<evidence type="ECO:0000256" key="4">
    <source>
        <dbReference type="ARBA" id="ARBA00020367"/>
    </source>
</evidence>
<dbReference type="HAMAP" id="MF_00741">
    <property type="entry name" value="AIRS"/>
    <property type="match status" value="1"/>
</dbReference>
<dbReference type="PANTHER" id="PTHR10520:SF12">
    <property type="entry name" value="TRIFUNCTIONAL PURINE BIOSYNTHETIC PROTEIN ADENOSINE-3"/>
    <property type="match status" value="1"/>
</dbReference>
<dbReference type="InterPro" id="IPR004733">
    <property type="entry name" value="PurM_cligase"/>
</dbReference>
<proteinExistence type="inferred from homology"/>
<feature type="domain" description="PurM-like C-terminal" evidence="14">
    <location>
        <begin position="172"/>
        <end position="338"/>
    </location>
</feature>
<dbReference type="SUPFAM" id="SSF56042">
    <property type="entry name" value="PurM C-terminal domain-like"/>
    <property type="match status" value="1"/>
</dbReference>
<comment type="caution">
    <text evidence="15">The sequence shown here is derived from an EMBL/GenBank/DDBJ whole genome shotgun (WGS) entry which is preliminary data.</text>
</comment>
<dbReference type="EC" id="6.3.3.1" evidence="3 12"/>
<accession>A0A940ICZ6</accession>
<reference evidence="15" key="2">
    <citation type="journal article" date="2021" name="PeerJ">
        <title>Extensive microbial diversity within the chicken gut microbiome revealed by metagenomics and culture.</title>
        <authorList>
            <person name="Gilroy R."/>
            <person name="Ravi A."/>
            <person name="Getino M."/>
            <person name="Pursley I."/>
            <person name="Horton D.L."/>
            <person name="Alikhan N.F."/>
            <person name="Baker D."/>
            <person name="Gharbi K."/>
            <person name="Hall N."/>
            <person name="Watson M."/>
            <person name="Adriaenssens E.M."/>
            <person name="Foster-Nyarko E."/>
            <person name="Jarju S."/>
            <person name="Secka A."/>
            <person name="Antonio M."/>
            <person name="Oren A."/>
            <person name="Chaudhuri R.R."/>
            <person name="La Ragione R."/>
            <person name="Hildebrand F."/>
            <person name="Pallen M.J."/>
        </authorList>
    </citation>
    <scope>NUCLEOTIDE SEQUENCE</scope>
    <source>
        <strain evidence="15">517</strain>
    </source>
</reference>
<keyword evidence="12" id="KW-0963">Cytoplasm</keyword>
<evidence type="ECO:0000256" key="11">
    <source>
        <dbReference type="ARBA" id="ARBA00049057"/>
    </source>
</evidence>
<protein>
    <recommendedName>
        <fullName evidence="4 12">Phosphoribosylformylglycinamidine cyclo-ligase</fullName>
        <ecNumber evidence="3 12">6.3.3.1</ecNumber>
    </recommendedName>
    <alternativeName>
        <fullName evidence="9 12">AIR synthase</fullName>
    </alternativeName>
    <alternativeName>
        <fullName evidence="10 12">AIRS</fullName>
    </alternativeName>
    <alternativeName>
        <fullName evidence="8 12">Phosphoribosyl-aminoimidazole synthetase</fullName>
    </alternativeName>
</protein>
<dbReference type="FunFam" id="3.30.1330.10:FF:000001">
    <property type="entry name" value="Phosphoribosylformylglycinamidine cyclo-ligase"/>
    <property type="match status" value="1"/>
</dbReference>
<evidence type="ECO:0000256" key="6">
    <source>
        <dbReference type="ARBA" id="ARBA00022741"/>
    </source>
</evidence>
<keyword evidence="7 12" id="KW-0067">ATP-binding</keyword>
<dbReference type="NCBIfam" id="TIGR00878">
    <property type="entry name" value="purM"/>
    <property type="match status" value="1"/>
</dbReference>